<keyword evidence="2" id="KW-1185">Reference proteome</keyword>
<comment type="caution">
    <text evidence="1">The sequence shown here is derived from an EMBL/GenBank/DDBJ whole genome shotgun (WGS) entry which is preliminary data.</text>
</comment>
<name>A0AB34J3A7_PRYPA</name>
<proteinExistence type="predicted"/>
<evidence type="ECO:0000313" key="1">
    <source>
        <dbReference type="EMBL" id="KAL1511827.1"/>
    </source>
</evidence>
<reference evidence="1 2" key="1">
    <citation type="journal article" date="2024" name="Science">
        <title>Giant polyketide synthase enzymes in the biosynthesis of giant marine polyether toxins.</title>
        <authorList>
            <person name="Fallon T.R."/>
            <person name="Shende V.V."/>
            <person name="Wierzbicki I.H."/>
            <person name="Pendleton A.L."/>
            <person name="Watervoot N.F."/>
            <person name="Auber R.P."/>
            <person name="Gonzalez D.J."/>
            <person name="Wisecaver J.H."/>
            <person name="Moore B.S."/>
        </authorList>
    </citation>
    <scope>NUCLEOTIDE SEQUENCE [LARGE SCALE GENOMIC DNA]</scope>
    <source>
        <strain evidence="1 2">12B1</strain>
    </source>
</reference>
<dbReference type="AlphaFoldDB" id="A0AB34J3A7"/>
<evidence type="ECO:0000313" key="2">
    <source>
        <dbReference type="Proteomes" id="UP001515480"/>
    </source>
</evidence>
<dbReference type="Proteomes" id="UP001515480">
    <property type="component" value="Unassembled WGS sequence"/>
</dbReference>
<organism evidence="1 2">
    <name type="scientific">Prymnesium parvum</name>
    <name type="common">Toxic golden alga</name>
    <dbReference type="NCBI Taxonomy" id="97485"/>
    <lineage>
        <taxon>Eukaryota</taxon>
        <taxon>Haptista</taxon>
        <taxon>Haptophyta</taxon>
        <taxon>Prymnesiophyceae</taxon>
        <taxon>Prymnesiales</taxon>
        <taxon>Prymnesiaceae</taxon>
        <taxon>Prymnesium</taxon>
    </lineage>
</organism>
<sequence length="416" mass="47145">MEWCRGGASKQRSASLPRGCVLVRHAAFEAEQILLHGEHAQADLTPLMEILNHTRDPSDVFSKLRPYDRLTALVATPGRPYEYLPIAVGAKRAARSKNRWIQTHTPSNCSQGFSLHTAVAFFTSWSNSFTEIFSRAVTRLFDVWCLLGADRDQTRLIPAMWGSSWGPDYAKYWLSPFTSHPVEPMAQTPPRELVKLIWRALATREQYARYRNLSNAMFARRQQENLLASNDLLSPCTTAAARRRLGALAIECHGCLLATRTFANATVGHPSLSMGVRAQQQRLHPKWRELALRVTLNRSLDQEERYMDVFIVPHGADIINGFAMHAGASVIEVMPVHRYGCPCDMYKRLFAYQGPAVFHYQMESTNSSNAVSTEARKKGTYNSDLFLPWPSLRAALTHVLHTDGRRANYRFRSFTF</sequence>
<dbReference type="EMBL" id="JBGBPQ010000013">
    <property type="protein sequence ID" value="KAL1511827.1"/>
    <property type="molecule type" value="Genomic_DNA"/>
</dbReference>
<protein>
    <submittedName>
        <fullName evidence="1">Uncharacterized protein</fullName>
    </submittedName>
</protein>
<gene>
    <name evidence="1" type="ORF">AB1Y20_005112</name>
</gene>
<accession>A0AB34J3A7</accession>